<proteinExistence type="predicted"/>
<reference evidence="1 2" key="1">
    <citation type="journal article" date="2011" name="Genome Biol. Evol.">
        <title>Integration of the genetic map and genome assembly of fugu facilitates insights into distinct features of genome evolution in teleosts and mammals.</title>
        <authorList>
            <person name="Kai W."/>
            <person name="Kikuchi K."/>
            <person name="Tohari S."/>
            <person name="Chew A.K."/>
            <person name="Tay A."/>
            <person name="Fujiwara A."/>
            <person name="Hosoya S."/>
            <person name="Suetake H."/>
            <person name="Naruse K."/>
            <person name="Brenner S."/>
            <person name="Suzuki Y."/>
            <person name="Venkatesh B."/>
        </authorList>
    </citation>
    <scope>NUCLEOTIDE SEQUENCE [LARGE SCALE GENOMIC DNA]</scope>
</reference>
<protein>
    <submittedName>
        <fullName evidence="1">Uncharacterized protein</fullName>
    </submittedName>
</protein>
<dbReference type="AlphaFoldDB" id="A0A674MZN5"/>
<organism evidence="1 2">
    <name type="scientific">Takifugu rubripes</name>
    <name type="common">Japanese pufferfish</name>
    <name type="synonym">Fugu rubripes</name>
    <dbReference type="NCBI Taxonomy" id="31033"/>
    <lineage>
        <taxon>Eukaryota</taxon>
        <taxon>Metazoa</taxon>
        <taxon>Chordata</taxon>
        <taxon>Craniata</taxon>
        <taxon>Vertebrata</taxon>
        <taxon>Euteleostomi</taxon>
        <taxon>Actinopterygii</taxon>
        <taxon>Neopterygii</taxon>
        <taxon>Teleostei</taxon>
        <taxon>Neoteleostei</taxon>
        <taxon>Acanthomorphata</taxon>
        <taxon>Eupercaria</taxon>
        <taxon>Tetraodontiformes</taxon>
        <taxon>Tetradontoidea</taxon>
        <taxon>Tetraodontidae</taxon>
        <taxon>Takifugu</taxon>
    </lineage>
</organism>
<evidence type="ECO:0000313" key="1">
    <source>
        <dbReference type="Ensembl" id="ENSTRUP00000066754.1"/>
    </source>
</evidence>
<name>A0A674MZN5_TAKRU</name>
<keyword evidence="2" id="KW-1185">Reference proteome</keyword>
<sequence>MHPKWTLSLEFCCDSVNAGQNRKVTALVRGEEGKYRKLTGIGGRGTRPLALALSCISRRCCLRCL</sequence>
<dbReference type="Ensembl" id="ENSTRUT00000062959.1">
    <property type="protein sequence ID" value="ENSTRUP00000066754.1"/>
    <property type="gene ID" value="ENSTRUG00000029606.1"/>
</dbReference>
<reference evidence="1" key="2">
    <citation type="submission" date="2025-08" db="UniProtKB">
        <authorList>
            <consortium name="Ensembl"/>
        </authorList>
    </citation>
    <scope>IDENTIFICATION</scope>
</reference>
<accession>A0A674MZN5</accession>
<evidence type="ECO:0000313" key="2">
    <source>
        <dbReference type="Proteomes" id="UP000005226"/>
    </source>
</evidence>
<dbReference type="Proteomes" id="UP000005226">
    <property type="component" value="Chromosome 5"/>
</dbReference>
<dbReference type="InParanoid" id="A0A674MZN5"/>
<reference evidence="1" key="3">
    <citation type="submission" date="2025-09" db="UniProtKB">
        <authorList>
            <consortium name="Ensembl"/>
        </authorList>
    </citation>
    <scope>IDENTIFICATION</scope>
</reference>